<dbReference type="RefSeq" id="XP_031864691.1">
    <property type="nucleotide sequence ID" value="XM_032019251.1"/>
</dbReference>
<organism evidence="4 5">
    <name type="scientific">Venustampulla echinocandica</name>
    <dbReference type="NCBI Taxonomy" id="2656787"/>
    <lineage>
        <taxon>Eukaryota</taxon>
        <taxon>Fungi</taxon>
        <taxon>Dikarya</taxon>
        <taxon>Ascomycota</taxon>
        <taxon>Pezizomycotina</taxon>
        <taxon>Leotiomycetes</taxon>
        <taxon>Helotiales</taxon>
        <taxon>Pleuroascaceae</taxon>
        <taxon>Venustampulla</taxon>
    </lineage>
</organism>
<proteinExistence type="inferred from homology"/>
<keyword evidence="3" id="KW-0560">Oxidoreductase</keyword>
<dbReference type="PANTHER" id="PTHR24320">
    <property type="entry name" value="RETINOL DEHYDROGENASE"/>
    <property type="match status" value="1"/>
</dbReference>
<comment type="caution">
    <text evidence="4">The sequence shown here is derived from an EMBL/GenBank/DDBJ whole genome shotgun (WGS) entry which is preliminary data.</text>
</comment>
<evidence type="ECO:0000256" key="2">
    <source>
        <dbReference type="ARBA" id="ARBA00022857"/>
    </source>
</evidence>
<dbReference type="PRINTS" id="PR00081">
    <property type="entry name" value="GDHRDH"/>
</dbReference>
<accession>A0A370T941</accession>
<dbReference type="InterPro" id="IPR002347">
    <property type="entry name" value="SDR_fam"/>
</dbReference>
<dbReference type="Pfam" id="PF00106">
    <property type="entry name" value="adh_short"/>
    <property type="match status" value="1"/>
</dbReference>
<evidence type="ECO:0000313" key="5">
    <source>
        <dbReference type="Proteomes" id="UP000254866"/>
    </source>
</evidence>
<evidence type="ECO:0008006" key="6">
    <source>
        <dbReference type="Google" id="ProtNLM"/>
    </source>
</evidence>
<dbReference type="Gene3D" id="3.40.50.720">
    <property type="entry name" value="NAD(P)-binding Rossmann-like Domain"/>
    <property type="match status" value="1"/>
</dbReference>
<evidence type="ECO:0000313" key="4">
    <source>
        <dbReference type="EMBL" id="RDL30001.1"/>
    </source>
</evidence>
<dbReference type="GO" id="GO:0016491">
    <property type="term" value="F:oxidoreductase activity"/>
    <property type="evidence" value="ECO:0007669"/>
    <property type="project" value="UniProtKB-KW"/>
</dbReference>
<gene>
    <name evidence="4" type="ORF">BP5553_10628</name>
</gene>
<dbReference type="OrthoDB" id="542013at2759"/>
<dbReference type="InterPro" id="IPR036291">
    <property type="entry name" value="NAD(P)-bd_dom_sf"/>
</dbReference>
<protein>
    <recommendedName>
        <fullName evidence="6">NAD(P)-binding protein</fullName>
    </recommendedName>
</protein>
<comment type="similarity">
    <text evidence="1">Belongs to the short-chain dehydrogenases/reductases (SDR) family.</text>
</comment>
<dbReference type="EMBL" id="NPIC01000017">
    <property type="protein sequence ID" value="RDL30001.1"/>
    <property type="molecule type" value="Genomic_DNA"/>
</dbReference>
<name>A0A370T941_9HELO</name>
<keyword evidence="2" id="KW-0521">NADP</keyword>
<sequence length="324" mass="35200">MGQPQIPPTPPGTSLAGKTIIITGGNAGLGFEAARQFLILKASRVIIAVRSKSKGQEAVSALRANLEVKKANPHATIQAFELDLDDYESGLLFAEKVKTEVKELDVLLCNGGVNLMDYQKSKSGHERVMQALELLPLLQATAAIRGTPSHLTIVGSATQTTHTLTKKPVIASGTVFDHFDNQKTYSGVTRYSDSKLTANAFVRALFRHVPTSDVIVNNLCPGLVATGFDKHLSGWLKPIMFVYRKVAARNVEEGGRTLVYAATLAGSETHGQFLQHNKIDQGASFLDQEAGSNFIEKLWAEMVGEATKIDPKLKKYVYPRQAVI</sequence>
<dbReference type="STRING" id="2656787.A0A370T941"/>
<dbReference type="AlphaFoldDB" id="A0A370T941"/>
<dbReference type="GeneID" id="43603477"/>
<dbReference type="PANTHER" id="PTHR24320:SF252">
    <property type="entry name" value="DEHYDROGENASE_REDUCTASE FAMILY PROTEIN, PUTATIVE (AFU_ORTHOLOGUE AFUA_3G08550)-RELATED"/>
    <property type="match status" value="1"/>
</dbReference>
<evidence type="ECO:0000256" key="3">
    <source>
        <dbReference type="ARBA" id="ARBA00023002"/>
    </source>
</evidence>
<evidence type="ECO:0000256" key="1">
    <source>
        <dbReference type="ARBA" id="ARBA00006484"/>
    </source>
</evidence>
<keyword evidence="5" id="KW-1185">Reference proteome</keyword>
<reference evidence="4 5" key="1">
    <citation type="journal article" date="2018" name="IMA Fungus">
        <title>IMA Genome-F 9: Draft genome sequence of Annulohypoxylon stygium, Aspergillus mulundensis, Berkeleyomyces basicola (syn. Thielaviopsis basicola), Ceratocystis smalleyi, two Cercospora beticola strains, Coleophoma cylindrospora, Fusarium fracticaudum, Phialophora cf. hyalina, and Morchella septimelata.</title>
        <authorList>
            <person name="Wingfield B.D."/>
            <person name="Bills G.F."/>
            <person name="Dong Y."/>
            <person name="Huang W."/>
            <person name="Nel W.J."/>
            <person name="Swalarsk-Parry B.S."/>
            <person name="Vaghefi N."/>
            <person name="Wilken P.M."/>
            <person name="An Z."/>
            <person name="de Beer Z.W."/>
            <person name="De Vos L."/>
            <person name="Chen L."/>
            <person name="Duong T.A."/>
            <person name="Gao Y."/>
            <person name="Hammerbacher A."/>
            <person name="Kikkert J.R."/>
            <person name="Li Y."/>
            <person name="Li H."/>
            <person name="Li K."/>
            <person name="Li Q."/>
            <person name="Liu X."/>
            <person name="Ma X."/>
            <person name="Naidoo K."/>
            <person name="Pethybridge S.J."/>
            <person name="Sun J."/>
            <person name="Steenkamp E.T."/>
            <person name="van der Nest M.A."/>
            <person name="van Wyk S."/>
            <person name="Wingfield M.J."/>
            <person name="Xiong C."/>
            <person name="Yue Q."/>
            <person name="Zhang X."/>
        </authorList>
    </citation>
    <scope>NUCLEOTIDE SEQUENCE [LARGE SCALE GENOMIC DNA]</scope>
    <source>
        <strain evidence="4 5">BP 5553</strain>
    </source>
</reference>
<dbReference type="Proteomes" id="UP000254866">
    <property type="component" value="Unassembled WGS sequence"/>
</dbReference>
<dbReference type="SUPFAM" id="SSF51735">
    <property type="entry name" value="NAD(P)-binding Rossmann-fold domains"/>
    <property type="match status" value="1"/>
</dbReference>